<dbReference type="InterPro" id="IPR050570">
    <property type="entry name" value="Cell_wall_metabolism_enzyme"/>
</dbReference>
<evidence type="ECO:0000256" key="1">
    <source>
        <dbReference type="SAM" id="MobiDB-lite"/>
    </source>
</evidence>
<evidence type="ECO:0000256" key="2">
    <source>
        <dbReference type="SAM" id="Phobius"/>
    </source>
</evidence>
<feature type="region of interest" description="Disordered" evidence="1">
    <location>
        <begin position="18"/>
        <end position="40"/>
    </location>
</feature>
<dbReference type="CDD" id="cd12797">
    <property type="entry name" value="M23_peptidase"/>
    <property type="match status" value="1"/>
</dbReference>
<feature type="domain" description="M23ase beta-sheet core" evidence="3">
    <location>
        <begin position="177"/>
        <end position="258"/>
    </location>
</feature>
<feature type="compositionally biased region" description="Basic residues" evidence="1">
    <location>
        <begin position="18"/>
        <end position="28"/>
    </location>
</feature>
<evidence type="ECO:0000313" key="5">
    <source>
        <dbReference type="Proteomes" id="UP001519308"/>
    </source>
</evidence>
<keyword evidence="2" id="KW-0472">Membrane</keyword>
<sequence>MGNYNDYYQRYYSSIGRKPSKQHMKKKMSPSSGAGYRPNGNGHKEGKGKSYFSNFTSKFIVQLGIVLFLMILLLGCKTFSNPYTKGFYEGSKKLLNENYNYVAILSKIKDFKLEDIEGKSIMYIEKIKSSITGGLTLQDEVKSDYALPVSMNNMQQGAGEALLAQGVNQDNLMWVKLDKESTINSCQRGKVKKIGKDDAMGNYVTIDHGKGIETKYNNLSEVTVGVGDEVNKGDIIGKVIPKVPNFETFYFEILYMGERQKVADYLKV</sequence>
<dbReference type="InterPro" id="IPR016047">
    <property type="entry name" value="M23ase_b-sheet_dom"/>
</dbReference>
<keyword evidence="2" id="KW-1133">Transmembrane helix</keyword>
<dbReference type="PANTHER" id="PTHR21666:SF270">
    <property type="entry name" value="MUREIN HYDROLASE ACTIVATOR ENVC"/>
    <property type="match status" value="1"/>
</dbReference>
<name>A0ABS4JXK1_9CLOT</name>
<keyword evidence="2" id="KW-0812">Transmembrane</keyword>
<dbReference type="RefSeq" id="WP_021283279.1">
    <property type="nucleotide sequence ID" value="NZ_JAGGLL010000001.1"/>
</dbReference>
<gene>
    <name evidence="4" type="ORF">J2Z44_000044</name>
</gene>
<protein>
    <recommendedName>
        <fullName evidence="3">M23ase beta-sheet core domain-containing protein</fullName>
    </recommendedName>
</protein>
<comment type="caution">
    <text evidence="4">The sequence shown here is derived from an EMBL/GenBank/DDBJ whole genome shotgun (WGS) entry which is preliminary data.</text>
</comment>
<dbReference type="Pfam" id="PF01551">
    <property type="entry name" value="Peptidase_M23"/>
    <property type="match status" value="1"/>
</dbReference>
<feature type="transmembrane region" description="Helical" evidence="2">
    <location>
        <begin position="59"/>
        <end position="76"/>
    </location>
</feature>
<keyword evidence="5" id="KW-1185">Reference proteome</keyword>
<evidence type="ECO:0000259" key="3">
    <source>
        <dbReference type="Pfam" id="PF01551"/>
    </source>
</evidence>
<organism evidence="4 5">
    <name type="scientific">Clostridium punense</name>
    <dbReference type="NCBI Taxonomy" id="1054297"/>
    <lineage>
        <taxon>Bacteria</taxon>
        <taxon>Bacillati</taxon>
        <taxon>Bacillota</taxon>
        <taxon>Clostridia</taxon>
        <taxon>Eubacteriales</taxon>
        <taxon>Clostridiaceae</taxon>
        <taxon>Clostridium</taxon>
    </lineage>
</organism>
<accession>A0ABS4JXK1</accession>
<dbReference type="Gene3D" id="2.70.70.10">
    <property type="entry name" value="Glucose Permease (Domain IIA)"/>
    <property type="match status" value="1"/>
</dbReference>
<proteinExistence type="predicted"/>
<dbReference type="PANTHER" id="PTHR21666">
    <property type="entry name" value="PEPTIDASE-RELATED"/>
    <property type="match status" value="1"/>
</dbReference>
<dbReference type="InterPro" id="IPR011055">
    <property type="entry name" value="Dup_hybrid_motif"/>
</dbReference>
<dbReference type="SUPFAM" id="SSF51261">
    <property type="entry name" value="Duplicated hybrid motif"/>
    <property type="match status" value="1"/>
</dbReference>
<dbReference type="EMBL" id="JAGGLL010000001">
    <property type="protein sequence ID" value="MBP2020263.1"/>
    <property type="molecule type" value="Genomic_DNA"/>
</dbReference>
<dbReference type="Proteomes" id="UP001519308">
    <property type="component" value="Unassembled WGS sequence"/>
</dbReference>
<reference evidence="4 5" key="1">
    <citation type="submission" date="2021-03" db="EMBL/GenBank/DDBJ databases">
        <title>Genomic Encyclopedia of Type Strains, Phase IV (KMG-IV): sequencing the most valuable type-strain genomes for metagenomic binning, comparative biology and taxonomic classification.</title>
        <authorList>
            <person name="Goeker M."/>
        </authorList>
    </citation>
    <scope>NUCLEOTIDE SEQUENCE [LARGE SCALE GENOMIC DNA]</scope>
    <source>
        <strain evidence="4 5">DSM 28650</strain>
    </source>
</reference>
<evidence type="ECO:0000313" key="4">
    <source>
        <dbReference type="EMBL" id="MBP2020263.1"/>
    </source>
</evidence>